<dbReference type="EMBL" id="SOZJ01000001">
    <property type="protein sequence ID" value="TGJ73541.1"/>
    <property type="molecule type" value="Genomic_DNA"/>
</dbReference>
<gene>
    <name evidence="1" type="ORF">EYR41_000629</name>
</gene>
<name>A0A7C8KDB4_ORBOL</name>
<organism evidence="1 2">
    <name type="scientific">Orbilia oligospora</name>
    <name type="common">Nematode-trapping fungus</name>
    <name type="synonym">Arthrobotrys oligospora</name>
    <dbReference type="NCBI Taxonomy" id="2813651"/>
    <lineage>
        <taxon>Eukaryota</taxon>
        <taxon>Fungi</taxon>
        <taxon>Dikarya</taxon>
        <taxon>Ascomycota</taxon>
        <taxon>Pezizomycotina</taxon>
        <taxon>Orbiliomycetes</taxon>
        <taxon>Orbiliales</taxon>
        <taxon>Orbiliaceae</taxon>
        <taxon>Orbilia</taxon>
    </lineage>
</organism>
<reference evidence="1 2" key="1">
    <citation type="submission" date="2019-03" db="EMBL/GenBank/DDBJ databases">
        <title>Nematode-trapping fungi genome.</title>
        <authorList>
            <person name="Vidal-Diez De Ulzurrun G."/>
        </authorList>
    </citation>
    <scope>NUCLEOTIDE SEQUENCE [LARGE SCALE GENOMIC DNA]</scope>
    <source>
        <strain evidence="1 2">TWF154</strain>
    </source>
</reference>
<evidence type="ECO:0000313" key="2">
    <source>
        <dbReference type="Proteomes" id="UP000297595"/>
    </source>
</evidence>
<dbReference type="Proteomes" id="UP000297595">
    <property type="component" value="Unassembled WGS sequence"/>
</dbReference>
<comment type="caution">
    <text evidence="1">The sequence shown here is derived from an EMBL/GenBank/DDBJ whole genome shotgun (WGS) entry which is preliminary data.</text>
</comment>
<sequence>MLLSVLFFFMIILGLSGGKRNPRQGRKKTGANTLRRNGTQYQIPLTNGTTQQTDIRPSLSQKSPLLNPNPKISPTYLVPTYVSILPVPIFILFLSLFSYVPFYVNYFY</sequence>
<proteinExistence type="predicted"/>
<accession>A0A7C8KDB4</accession>
<evidence type="ECO:0000313" key="1">
    <source>
        <dbReference type="EMBL" id="TGJ73541.1"/>
    </source>
</evidence>
<dbReference type="AlphaFoldDB" id="A0A7C8KDB4"/>
<protein>
    <submittedName>
        <fullName evidence="1">Uncharacterized protein</fullName>
    </submittedName>
</protein>